<proteinExistence type="predicted"/>
<comment type="caution">
    <text evidence="1">The sequence shown here is derived from an EMBL/GenBank/DDBJ whole genome shotgun (WGS) entry which is preliminary data.</text>
</comment>
<dbReference type="OrthoDB" id="9780715at2"/>
<dbReference type="PANTHER" id="PTHR37813:SF1">
    <property type="entry name" value="FELS-2 PROPHAGE PROTEIN"/>
    <property type="match status" value="1"/>
</dbReference>
<dbReference type="AlphaFoldDB" id="A0A2Y9BKW0"/>
<protein>
    <submittedName>
        <fullName evidence="1">Phage-related protein</fullName>
    </submittedName>
</protein>
<evidence type="ECO:0000313" key="1">
    <source>
        <dbReference type="EMBL" id="PWJ27992.1"/>
    </source>
</evidence>
<dbReference type="RefSeq" id="WP_109732344.1">
    <property type="nucleotide sequence ID" value="NZ_QGDL01000010.1"/>
</dbReference>
<evidence type="ECO:0000313" key="2">
    <source>
        <dbReference type="Proteomes" id="UP000245845"/>
    </source>
</evidence>
<gene>
    <name evidence="1" type="ORF">A8806_110167</name>
</gene>
<organism evidence="1 2">
    <name type="scientific">Faecalicatena orotica</name>
    <dbReference type="NCBI Taxonomy" id="1544"/>
    <lineage>
        <taxon>Bacteria</taxon>
        <taxon>Bacillati</taxon>
        <taxon>Bacillota</taxon>
        <taxon>Clostridia</taxon>
        <taxon>Lachnospirales</taxon>
        <taxon>Lachnospiraceae</taxon>
        <taxon>Faecalicatena</taxon>
    </lineage>
</organism>
<dbReference type="SUPFAM" id="SSF48371">
    <property type="entry name" value="ARM repeat"/>
    <property type="match status" value="1"/>
</dbReference>
<accession>A0A2Y9BKW0</accession>
<dbReference type="PANTHER" id="PTHR37813">
    <property type="entry name" value="FELS-2 PROPHAGE PROTEIN"/>
    <property type="match status" value="1"/>
</dbReference>
<dbReference type="InterPro" id="IPR016024">
    <property type="entry name" value="ARM-type_fold"/>
</dbReference>
<dbReference type="Gene3D" id="1.20.120.20">
    <property type="entry name" value="Apolipoprotein"/>
    <property type="match status" value="1"/>
</dbReference>
<reference evidence="1 2" key="1">
    <citation type="submission" date="2018-05" db="EMBL/GenBank/DDBJ databases">
        <title>The Hungate 1000. A catalogue of reference genomes from the rumen microbiome.</title>
        <authorList>
            <person name="Kelly W."/>
        </authorList>
    </citation>
    <scope>NUCLEOTIDE SEQUENCE [LARGE SCALE GENOMIC DNA]</scope>
    <source>
        <strain evidence="1 2">NLAE-zl-C242</strain>
    </source>
</reference>
<keyword evidence="2" id="KW-1185">Reference proteome</keyword>
<dbReference type="EMBL" id="QGDL01000010">
    <property type="protein sequence ID" value="PWJ27992.1"/>
    <property type="molecule type" value="Genomic_DNA"/>
</dbReference>
<sequence>MAATSVGQIGLDLVVNKNQFDKQMSGIGNLAKKAGAALAAAFAVKKVVDFGKSCVDLGSDLAEVQNVVDVTFPRMTAQVDKFAKDAAASFGLSETMAKKFTGTFGAMAKAFGFSEREAYDMSTTLTGLAGDVASFYNITQDEAYTKLKSVFTGETETLKDLGVVMTQNALDAYAMANGYGKVTAKMSEAEKVALRYAFVQDQLTAATGDFTRTSDSWANQVRVLKLNFESLKATIGQGLISVLTPVLKVINSLLAKLMTLASAFKSFAALITGKKAEGGGGIGTLGAEAAAAGDGLGSAAGAADSLADSAKGAGGAAKKAAKEMKALMGFDAVNKLQDQSDDSGDGGSGGGGGGGAGGSNVDFGSLSDGDTIIDKLDSKFQKLIDRMKELADLFKKGFSIGFGDSEKRIDEIKEHLSGIKQSLNDIFTDERVVQAANGLFDSLALNAGKVAGSFASIGVTLADNLIGGIDRYLSDSKDYIKDRLVSIFDANSEIMNHIGDICTNIADVFSVFANDDGKRITASIIGIFSDAGLGITDALSRVVRDALGVVNDVLEENKEKLKSAISNTLAPLAEIGESIHKLVQGTFEKVSEVYDTYIEPAFTRIKNGFSEIFGSALDAYNTYLAPVLDWISGRFSELVSTYIQPLLDAFLDLFGQVTEAVSVFWEFISPFVAWFVEKFIADFASSLEWLWTQFESVFGLISSILEGFMEILKGLIEFIVGVFTGDWDKAWDGIKTIFSGIWDMICKIIKTVWDMICNTIKTYLDSAKNTISVALNGIKTFMSGIWDTIKNLAKTAWDSIKNFITNPIKTAKEVISSVLDAIKSKFSSAFSAIKDVVRGPINTIIGFLNRLIQGMASAVNSIANMFNSISIDLPGWLEDLTGFSSIGFNLPTWSPGSIPYLAQGGFVKANTPQLAMIGDNRHQGEIVAPEDKMQDMVNAAVKAVAGSGGVSKAELESIINNAVMRIIAALSQMGFFVDGQLMAKAMQRATEELNYLQNPVKIV</sequence>
<dbReference type="Proteomes" id="UP000245845">
    <property type="component" value="Unassembled WGS sequence"/>
</dbReference>
<name>A0A2Y9BKW0_9FIRM</name>